<dbReference type="Gene3D" id="3.30.1370.110">
    <property type="match status" value="1"/>
</dbReference>
<dbReference type="CDD" id="cd01763">
    <property type="entry name" value="Ubl_SUMO_like"/>
    <property type="match status" value="1"/>
</dbReference>
<gene>
    <name evidence="3" type="ORF">ACHAWO_006945</name>
</gene>
<feature type="region of interest" description="Disordered" evidence="1">
    <location>
        <begin position="303"/>
        <end position="346"/>
    </location>
</feature>
<feature type="compositionally biased region" description="Low complexity" evidence="1">
    <location>
        <begin position="1"/>
        <end position="21"/>
    </location>
</feature>
<feature type="region of interest" description="Disordered" evidence="1">
    <location>
        <begin position="386"/>
        <end position="414"/>
    </location>
</feature>
<evidence type="ECO:0000313" key="4">
    <source>
        <dbReference type="Proteomes" id="UP001530400"/>
    </source>
</evidence>
<sequence length="529" mass="58580">MARGRNSRSGGGSSSKPKNNKFNQASPSGNARSVEDHLAALDHHWNSLTPQSKAFLLGHKNIESLTWDALMGFWSQPDQIHYAQMAVSVGTCHLLAYEYYHLNAVENAALLALTGAFLQQCSSHILHPILQNISIEVLKTWPAEKITPENLPHFHTARELITKGRQYISRYLTKVLPLRYQNMLQLDSHASHVPGMGYVDLISDDWNTTSHGSSGKHQRSDIDEKEIKIILSNEEKGSRNEKTIKPSVALKSVFNAYAEECGESLRSLRFSYNGSTLFLSSLGQKTASDLGMNDSAVISVFSNSSKKTEEEPTQEPKKQPKKKSKSAAKKLHLANSKPKAPPQPISIPQTEKELKEAHSLVLSKVFEEAEPILKELRQKLNDLALDRQGPKNRRMSSRKKESTDSFATFDPNPTGLGGKAGKTSYIVNVGQVENLYISSKRNSIHSRSSVSLRSSIIDLHGCTQDEAIQRLDSSLSDWVDTAMKGEYPWVMPVQIICGGGNQILSETVETWIKGNKNVANAPRGSLLCL</sequence>
<dbReference type="InterPro" id="IPR029071">
    <property type="entry name" value="Ubiquitin-like_domsf"/>
</dbReference>
<name>A0ABD3Q5N1_9STRA</name>
<feature type="region of interest" description="Disordered" evidence="1">
    <location>
        <begin position="1"/>
        <end position="30"/>
    </location>
</feature>
<organism evidence="3 4">
    <name type="scientific">Cyclotella atomus</name>
    <dbReference type="NCBI Taxonomy" id="382360"/>
    <lineage>
        <taxon>Eukaryota</taxon>
        <taxon>Sar</taxon>
        <taxon>Stramenopiles</taxon>
        <taxon>Ochrophyta</taxon>
        <taxon>Bacillariophyta</taxon>
        <taxon>Coscinodiscophyceae</taxon>
        <taxon>Thalassiosirophycidae</taxon>
        <taxon>Stephanodiscales</taxon>
        <taxon>Stephanodiscaceae</taxon>
        <taxon>Cyclotella</taxon>
    </lineage>
</organism>
<protein>
    <recommendedName>
        <fullName evidence="2">Smr domain-containing protein</fullName>
    </recommendedName>
</protein>
<keyword evidence="4" id="KW-1185">Reference proteome</keyword>
<dbReference type="SUPFAM" id="SSF54236">
    <property type="entry name" value="Ubiquitin-like"/>
    <property type="match status" value="1"/>
</dbReference>
<dbReference type="EMBL" id="JALLPJ020000323">
    <property type="protein sequence ID" value="KAL3795311.1"/>
    <property type="molecule type" value="Genomic_DNA"/>
</dbReference>
<evidence type="ECO:0000256" key="1">
    <source>
        <dbReference type="SAM" id="MobiDB-lite"/>
    </source>
</evidence>
<feature type="compositionally biased region" description="Basic and acidic residues" evidence="1">
    <location>
        <begin position="306"/>
        <end position="318"/>
    </location>
</feature>
<dbReference type="InterPro" id="IPR002625">
    <property type="entry name" value="Smr_dom"/>
</dbReference>
<dbReference type="Gene3D" id="3.10.20.90">
    <property type="entry name" value="Phosphatidylinositol 3-kinase Catalytic Subunit, Chain A, domain 1"/>
    <property type="match status" value="1"/>
</dbReference>
<feature type="compositionally biased region" description="Basic residues" evidence="1">
    <location>
        <begin position="319"/>
        <end position="332"/>
    </location>
</feature>
<evidence type="ECO:0000313" key="3">
    <source>
        <dbReference type="EMBL" id="KAL3795311.1"/>
    </source>
</evidence>
<dbReference type="Pfam" id="PF01713">
    <property type="entry name" value="Smr"/>
    <property type="match status" value="1"/>
</dbReference>
<dbReference type="AlphaFoldDB" id="A0ABD3Q5N1"/>
<reference evidence="3 4" key="1">
    <citation type="submission" date="2024-10" db="EMBL/GenBank/DDBJ databases">
        <title>Updated reference genomes for cyclostephanoid diatoms.</title>
        <authorList>
            <person name="Roberts W.R."/>
            <person name="Alverson A.J."/>
        </authorList>
    </citation>
    <scope>NUCLEOTIDE SEQUENCE [LARGE SCALE GENOMIC DNA]</scope>
    <source>
        <strain evidence="3 4">AJA010-31</strain>
    </source>
</reference>
<evidence type="ECO:0000259" key="2">
    <source>
        <dbReference type="Pfam" id="PF01713"/>
    </source>
</evidence>
<comment type="caution">
    <text evidence="3">The sequence shown here is derived from an EMBL/GenBank/DDBJ whole genome shotgun (WGS) entry which is preliminary data.</text>
</comment>
<dbReference type="Proteomes" id="UP001530400">
    <property type="component" value="Unassembled WGS sequence"/>
</dbReference>
<accession>A0ABD3Q5N1</accession>
<proteinExistence type="predicted"/>
<feature type="domain" description="Smr" evidence="2">
    <location>
        <begin position="457"/>
        <end position="520"/>
    </location>
</feature>
<dbReference type="InterPro" id="IPR036063">
    <property type="entry name" value="Smr_dom_sf"/>
</dbReference>
<dbReference type="SUPFAM" id="SSF160443">
    <property type="entry name" value="SMR domain-like"/>
    <property type="match status" value="1"/>
</dbReference>